<protein>
    <submittedName>
        <fullName evidence="2">Uncharacterized protein</fullName>
    </submittedName>
</protein>
<evidence type="ECO:0000313" key="3">
    <source>
        <dbReference type="Proteomes" id="UP000314294"/>
    </source>
</evidence>
<evidence type="ECO:0000313" key="2">
    <source>
        <dbReference type="EMBL" id="TNN56138.1"/>
    </source>
</evidence>
<dbReference type="EMBL" id="SRLO01000436">
    <property type="protein sequence ID" value="TNN56138.1"/>
    <property type="molecule type" value="Genomic_DNA"/>
</dbReference>
<sequence length="38" mass="4156">MGMEPPRPRSAQGPRSAQRPRSLLREVHQSSSSLSPPS</sequence>
<proteinExistence type="predicted"/>
<evidence type="ECO:0000256" key="1">
    <source>
        <dbReference type="SAM" id="MobiDB-lite"/>
    </source>
</evidence>
<keyword evidence="3" id="KW-1185">Reference proteome</keyword>
<reference evidence="2 3" key="1">
    <citation type="submission" date="2019-03" db="EMBL/GenBank/DDBJ databases">
        <title>First draft genome of Liparis tanakae, snailfish: a comprehensive survey of snailfish specific genes.</title>
        <authorList>
            <person name="Kim W."/>
            <person name="Song I."/>
            <person name="Jeong J.-H."/>
            <person name="Kim D."/>
            <person name="Kim S."/>
            <person name="Ryu S."/>
            <person name="Song J.Y."/>
            <person name="Lee S.K."/>
        </authorList>
    </citation>
    <scope>NUCLEOTIDE SEQUENCE [LARGE SCALE GENOMIC DNA]</scope>
    <source>
        <tissue evidence="2">Muscle</tissue>
    </source>
</reference>
<name>A0A4Z2GR39_9TELE</name>
<gene>
    <name evidence="2" type="ORF">EYF80_033688</name>
</gene>
<organism evidence="2 3">
    <name type="scientific">Liparis tanakae</name>
    <name type="common">Tanaka's snailfish</name>
    <dbReference type="NCBI Taxonomy" id="230148"/>
    <lineage>
        <taxon>Eukaryota</taxon>
        <taxon>Metazoa</taxon>
        <taxon>Chordata</taxon>
        <taxon>Craniata</taxon>
        <taxon>Vertebrata</taxon>
        <taxon>Euteleostomi</taxon>
        <taxon>Actinopterygii</taxon>
        <taxon>Neopterygii</taxon>
        <taxon>Teleostei</taxon>
        <taxon>Neoteleostei</taxon>
        <taxon>Acanthomorphata</taxon>
        <taxon>Eupercaria</taxon>
        <taxon>Perciformes</taxon>
        <taxon>Cottioidei</taxon>
        <taxon>Cottales</taxon>
        <taxon>Liparidae</taxon>
        <taxon>Liparis</taxon>
    </lineage>
</organism>
<feature type="region of interest" description="Disordered" evidence="1">
    <location>
        <begin position="1"/>
        <end position="38"/>
    </location>
</feature>
<dbReference type="Proteomes" id="UP000314294">
    <property type="component" value="Unassembled WGS sequence"/>
</dbReference>
<dbReference type="AlphaFoldDB" id="A0A4Z2GR39"/>
<comment type="caution">
    <text evidence="2">The sequence shown here is derived from an EMBL/GenBank/DDBJ whole genome shotgun (WGS) entry which is preliminary data.</text>
</comment>
<accession>A0A4Z2GR39</accession>